<feature type="non-terminal residue" evidence="2">
    <location>
        <position position="301"/>
    </location>
</feature>
<accession>A0ABN9XQB3</accession>
<feature type="region of interest" description="Disordered" evidence="1">
    <location>
        <begin position="186"/>
        <end position="213"/>
    </location>
</feature>
<keyword evidence="3" id="KW-1185">Reference proteome</keyword>
<gene>
    <name evidence="2" type="ORF">PCOR1329_LOCUS78011</name>
</gene>
<proteinExistence type="predicted"/>
<evidence type="ECO:0000313" key="2">
    <source>
        <dbReference type="EMBL" id="CAK0900832.1"/>
    </source>
</evidence>
<evidence type="ECO:0000256" key="1">
    <source>
        <dbReference type="SAM" id="MobiDB-lite"/>
    </source>
</evidence>
<comment type="caution">
    <text evidence="2">The sequence shown here is derived from an EMBL/GenBank/DDBJ whole genome shotgun (WGS) entry which is preliminary data.</text>
</comment>
<protein>
    <submittedName>
        <fullName evidence="2">Uncharacterized protein</fullName>
    </submittedName>
</protein>
<reference evidence="2" key="1">
    <citation type="submission" date="2023-10" db="EMBL/GenBank/DDBJ databases">
        <authorList>
            <person name="Chen Y."/>
            <person name="Shah S."/>
            <person name="Dougan E. K."/>
            <person name="Thang M."/>
            <person name="Chan C."/>
        </authorList>
    </citation>
    <scope>NUCLEOTIDE SEQUENCE [LARGE SCALE GENOMIC DNA]</scope>
</reference>
<organism evidence="2 3">
    <name type="scientific">Prorocentrum cordatum</name>
    <dbReference type="NCBI Taxonomy" id="2364126"/>
    <lineage>
        <taxon>Eukaryota</taxon>
        <taxon>Sar</taxon>
        <taxon>Alveolata</taxon>
        <taxon>Dinophyceae</taxon>
        <taxon>Prorocentrales</taxon>
        <taxon>Prorocentraceae</taxon>
        <taxon>Prorocentrum</taxon>
    </lineage>
</organism>
<feature type="compositionally biased region" description="Basic and acidic residues" evidence="1">
    <location>
        <begin position="245"/>
        <end position="255"/>
    </location>
</feature>
<feature type="compositionally biased region" description="Gly residues" evidence="1">
    <location>
        <begin position="200"/>
        <end position="210"/>
    </location>
</feature>
<feature type="region of interest" description="Disordered" evidence="1">
    <location>
        <begin position="1"/>
        <end position="127"/>
    </location>
</feature>
<sequence length="301" mass="33179">MSGFSLEALGLGYGPPTSRVQPLPRRTAQQVTGSKDKRPIPIETILSDKAARYEVVRPSRKEKKEKEEKKKKKNNRLGDAKSKKLKEEPQVAGKPLHMTYKEAVAASSKTRLGSPTRAPSKKARDWANRERQGLQILELRSCDVQQEGIRTKVLEEASSATAVLEEDEAWGTWALPKLRRWDKYIKKDKDRGPNSTENGGVNGGSKGGGECMLEPNVKAAGDLAAGPSEFYIGDFELAGKKKKNNNKDKKDKEADSTAANGSEADAAKYRTELDALEGGLFEGFDWAELDEFKAWLGSRGK</sequence>
<feature type="compositionally biased region" description="Basic and acidic residues" evidence="1">
    <location>
        <begin position="76"/>
        <end position="89"/>
    </location>
</feature>
<evidence type="ECO:0000313" key="3">
    <source>
        <dbReference type="Proteomes" id="UP001189429"/>
    </source>
</evidence>
<dbReference type="EMBL" id="CAUYUJ010020841">
    <property type="protein sequence ID" value="CAK0900832.1"/>
    <property type="molecule type" value="Genomic_DNA"/>
</dbReference>
<feature type="compositionally biased region" description="Basic and acidic residues" evidence="1">
    <location>
        <begin position="49"/>
        <end position="68"/>
    </location>
</feature>
<feature type="region of interest" description="Disordered" evidence="1">
    <location>
        <begin position="241"/>
        <end position="267"/>
    </location>
</feature>
<name>A0ABN9XQB3_9DINO</name>
<dbReference type="Proteomes" id="UP001189429">
    <property type="component" value="Unassembled WGS sequence"/>
</dbReference>